<evidence type="ECO:0000259" key="1">
    <source>
        <dbReference type="PROSITE" id="PS00028"/>
    </source>
</evidence>
<dbReference type="EMBL" id="KV749552">
    <property type="protein sequence ID" value="OCL08932.1"/>
    <property type="molecule type" value="Genomic_DNA"/>
</dbReference>
<evidence type="ECO:0000313" key="3">
    <source>
        <dbReference type="Proteomes" id="UP000250140"/>
    </source>
</evidence>
<proteinExistence type="predicted"/>
<gene>
    <name evidence="2" type="ORF">AOQ84DRAFT_354251</name>
</gene>
<dbReference type="AlphaFoldDB" id="A0A8E2F1M9"/>
<dbReference type="InterPro" id="IPR054722">
    <property type="entry name" value="PolX-like_BBD"/>
</dbReference>
<protein>
    <recommendedName>
        <fullName evidence="1">C2H2-type domain-containing protein</fullName>
    </recommendedName>
</protein>
<dbReference type="Proteomes" id="UP000250140">
    <property type="component" value="Unassembled WGS sequence"/>
</dbReference>
<name>A0A8E2F1M9_9PEZI</name>
<dbReference type="InterPro" id="IPR013087">
    <property type="entry name" value="Znf_C2H2_type"/>
</dbReference>
<keyword evidence="3" id="KW-1185">Reference proteome</keyword>
<dbReference type="Pfam" id="PF22936">
    <property type="entry name" value="Pol_BBD"/>
    <property type="match status" value="1"/>
</dbReference>
<feature type="domain" description="C2H2-type" evidence="1">
    <location>
        <begin position="138"/>
        <end position="159"/>
    </location>
</feature>
<accession>A0A8E2F1M9</accession>
<dbReference type="PROSITE" id="PS00028">
    <property type="entry name" value="ZINC_FINGER_C2H2_1"/>
    <property type="match status" value="1"/>
</dbReference>
<organism evidence="2 3">
    <name type="scientific">Glonium stellatum</name>
    <dbReference type="NCBI Taxonomy" id="574774"/>
    <lineage>
        <taxon>Eukaryota</taxon>
        <taxon>Fungi</taxon>
        <taxon>Dikarya</taxon>
        <taxon>Ascomycota</taxon>
        <taxon>Pezizomycotina</taxon>
        <taxon>Dothideomycetes</taxon>
        <taxon>Pleosporomycetidae</taxon>
        <taxon>Gloniales</taxon>
        <taxon>Gloniaceae</taxon>
        <taxon>Glonium</taxon>
    </lineage>
</organism>
<evidence type="ECO:0000313" key="2">
    <source>
        <dbReference type="EMBL" id="OCL08932.1"/>
    </source>
</evidence>
<reference evidence="2 3" key="1">
    <citation type="journal article" date="2016" name="Nat. Commun.">
        <title>Ectomycorrhizal ecology is imprinted in the genome of the dominant symbiotic fungus Cenococcum geophilum.</title>
        <authorList>
            <consortium name="DOE Joint Genome Institute"/>
            <person name="Peter M."/>
            <person name="Kohler A."/>
            <person name="Ohm R.A."/>
            <person name="Kuo A."/>
            <person name="Krutzmann J."/>
            <person name="Morin E."/>
            <person name="Arend M."/>
            <person name="Barry K.W."/>
            <person name="Binder M."/>
            <person name="Choi C."/>
            <person name="Clum A."/>
            <person name="Copeland A."/>
            <person name="Grisel N."/>
            <person name="Haridas S."/>
            <person name="Kipfer T."/>
            <person name="LaButti K."/>
            <person name="Lindquist E."/>
            <person name="Lipzen A."/>
            <person name="Maire R."/>
            <person name="Meier B."/>
            <person name="Mihaltcheva S."/>
            <person name="Molinier V."/>
            <person name="Murat C."/>
            <person name="Poggeler S."/>
            <person name="Quandt C.A."/>
            <person name="Sperisen C."/>
            <person name="Tritt A."/>
            <person name="Tisserant E."/>
            <person name="Crous P.W."/>
            <person name="Henrissat B."/>
            <person name="Nehls U."/>
            <person name="Egli S."/>
            <person name="Spatafora J.W."/>
            <person name="Grigoriev I.V."/>
            <person name="Martin F.M."/>
        </authorList>
    </citation>
    <scope>NUCLEOTIDE SEQUENCE [LARGE SCALE GENOMIC DNA]</scope>
    <source>
        <strain evidence="2 3">CBS 207.34</strain>
    </source>
</reference>
<dbReference type="OrthoDB" id="2663223at2759"/>
<sequence>MALGPPTRDTWIVTSGVDMHICNDSALFYEWSNLLPPKMDEKTGDIFTGEGKIRLKIKQEDGAVCLLDLSDVWFNPSSPHNYISLALLKHAGEYRRNAARSEKEKAEEAKLDEFMRRMHHGCVLKTVDRDPSEIRYPCKLCDQRYQSRECRDAHEKGNHSLQSYLVWIMHSDQRWKRVVEGLDSSASSGNAASNEEKGA</sequence>